<dbReference type="Proteomes" id="UP001372834">
    <property type="component" value="Unassembled WGS sequence"/>
</dbReference>
<sequence length="94" mass="10937">MMCEIQTKLCLAEFKEETKSEFDGKNQQKQKHTRNLNGRKLTNVSDSQTIENVEKAFASPTVIASRRKHERNEKNSFPHVHVEPHKFKKGKVTE</sequence>
<evidence type="ECO:0000313" key="3">
    <source>
        <dbReference type="Proteomes" id="UP001372834"/>
    </source>
</evidence>
<proteinExistence type="predicted"/>
<protein>
    <submittedName>
        <fullName evidence="2">Uncharacterized protein</fullName>
    </submittedName>
</protein>
<gene>
    <name evidence="2" type="ORF">RUM43_009397</name>
</gene>
<evidence type="ECO:0000313" key="2">
    <source>
        <dbReference type="EMBL" id="KAK6623545.1"/>
    </source>
</evidence>
<comment type="caution">
    <text evidence="2">The sequence shown here is derived from an EMBL/GenBank/DDBJ whole genome shotgun (WGS) entry which is preliminary data.</text>
</comment>
<feature type="region of interest" description="Disordered" evidence="1">
    <location>
        <begin position="65"/>
        <end position="94"/>
    </location>
</feature>
<accession>A0AAN8NPH1</accession>
<feature type="region of interest" description="Disordered" evidence="1">
    <location>
        <begin position="18"/>
        <end position="47"/>
    </location>
</feature>
<dbReference type="AlphaFoldDB" id="A0AAN8NPH1"/>
<evidence type="ECO:0000256" key="1">
    <source>
        <dbReference type="SAM" id="MobiDB-lite"/>
    </source>
</evidence>
<organism evidence="2 3">
    <name type="scientific">Polyplax serrata</name>
    <name type="common">Common mouse louse</name>
    <dbReference type="NCBI Taxonomy" id="468196"/>
    <lineage>
        <taxon>Eukaryota</taxon>
        <taxon>Metazoa</taxon>
        <taxon>Ecdysozoa</taxon>
        <taxon>Arthropoda</taxon>
        <taxon>Hexapoda</taxon>
        <taxon>Insecta</taxon>
        <taxon>Pterygota</taxon>
        <taxon>Neoptera</taxon>
        <taxon>Paraneoptera</taxon>
        <taxon>Psocodea</taxon>
        <taxon>Troctomorpha</taxon>
        <taxon>Phthiraptera</taxon>
        <taxon>Anoplura</taxon>
        <taxon>Polyplacidae</taxon>
        <taxon>Polyplax</taxon>
    </lineage>
</organism>
<dbReference type="EMBL" id="JAWJWE010000038">
    <property type="protein sequence ID" value="KAK6623545.1"/>
    <property type="molecule type" value="Genomic_DNA"/>
</dbReference>
<feature type="compositionally biased region" description="Basic and acidic residues" evidence="1">
    <location>
        <begin position="70"/>
        <end position="94"/>
    </location>
</feature>
<name>A0AAN8NPH1_POLSC</name>
<reference evidence="2 3" key="1">
    <citation type="submission" date="2023-10" db="EMBL/GenBank/DDBJ databases">
        <title>Genomes of two closely related lineages of the louse Polyplax serrata with different host specificities.</title>
        <authorList>
            <person name="Martinu J."/>
            <person name="Tarabai H."/>
            <person name="Stefka J."/>
            <person name="Hypsa V."/>
        </authorList>
    </citation>
    <scope>NUCLEOTIDE SEQUENCE [LARGE SCALE GENOMIC DNA]</scope>
    <source>
        <strain evidence="2">HR10_N</strain>
    </source>
</reference>